<protein>
    <submittedName>
        <fullName evidence="5">Periplasmic solute-binding protein</fullName>
    </submittedName>
</protein>
<comment type="similarity">
    <text evidence="1">Belongs to the bacterial solute-binding protein 3 family.</text>
</comment>
<dbReference type="Proteomes" id="UP000638188">
    <property type="component" value="Unassembled WGS sequence"/>
</dbReference>
<comment type="caution">
    <text evidence="5">The sequence shown here is derived from an EMBL/GenBank/DDBJ whole genome shotgun (WGS) entry which is preliminary data.</text>
</comment>
<feature type="domain" description="Solute-binding protein family 3/N-terminal" evidence="4">
    <location>
        <begin position="36"/>
        <end position="266"/>
    </location>
</feature>
<dbReference type="SMART" id="SM00062">
    <property type="entry name" value="PBPb"/>
    <property type="match status" value="1"/>
</dbReference>
<dbReference type="RefSeq" id="WP_223825419.1">
    <property type="nucleotide sequence ID" value="NZ_BMFF01000001.1"/>
</dbReference>
<reference evidence="6" key="1">
    <citation type="journal article" date="2019" name="Int. J. Syst. Evol. Microbiol.">
        <title>The Global Catalogue of Microorganisms (GCM) 10K type strain sequencing project: providing services to taxonomists for standard genome sequencing and annotation.</title>
        <authorList>
            <consortium name="The Broad Institute Genomics Platform"/>
            <consortium name="The Broad Institute Genome Sequencing Center for Infectious Disease"/>
            <person name="Wu L."/>
            <person name="Ma J."/>
        </authorList>
    </citation>
    <scope>NUCLEOTIDE SEQUENCE [LARGE SCALE GENOMIC DNA]</scope>
    <source>
        <strain evidence="6">CGMCC 1.12482</strain>
    </source>
</reference>
<gene>
    <name evidence="5" type="ORF">GCM10007418_06190</name>
</gene>
<proteinExistence type="inferred from homology"/>
<keyword evidence="2 3" id="KW-0732">Signal</keyword>
<feature type="signal peptide" evidence="3">
    <location>
        <begin position="1"/>
        <end position="31"/>
    </location>
</feature>
<evidence type="ECO:0000256" key="1">
    <source>
        <dbReference type="ARBA" id="ARBA00010333"/>
    </source>
</evidence>
<name>A0ABQ1P1D0_9GAMM</name>
<dbReference type="Pfam" id="PF00497">
    <property type="entry name" value="SBP_bac_3"/>
    <property type="match status" value="1"/>
</dbReference>
<keyword evidence="6" id="KW-1185">Reference proteome</keyword>
<dbReference type="Gene3D" id="3.40.190.10">
    <property type="entry name" value="Periplasmic binding protein-like II"/>
    <property type="match status" value="2"/>
</dbReference>
<evidence type="ECO:0000256" key="2">
    <source>
        <dbReference type="ARBA" id="ARBA00022729"/>
    </source>
</evidence>
<sequence>MTTTAAIRSARPRHHVVIALLLACWTGLASAQCEKTLRWDDDPPFSMQMPDGEITGIYVEINRIALERLGCSVTMRKLPWARALRELELGRLDVLPGTFPRPEREEYAYFSGPVIPVSHNILFMHERALAKWPVTRLTDLMNTDFRLGAQIRVYYGSDFQQVMDDPHFAARVTVLAKRENLWRMLERGRIDGVIADERTGAYEVQNLGLSGRIKATNVIVSDDAAEVAFSKRSNDLAFVQAYADVLQQLVTDGSYGRVVQRYISAEQSGELKCQLTRQTYPTDDRTTDNGTGLASRCVR</sequence>
<dbReference type="SUPFAM" id="SSF53850">
    <property type="entry name" value="Periplasmic binding protein-like II"/>
    <property type="match status" value="1"/>
</dbReference>
<organism evidence="5 6">
    <name type="scientific">Halopseudomonas salina</name>
    <dbReference type="NCBI Taxonomy" id="1323744"/>
    <lineage>
        <taxon>Bacteria</taxon>
        <taxon>Pseudomonadati</taxon>
        <taxon>Pseudomonadota</taxon>
        <taxon>Gammaproteobacteria</taxon>
        <taxon>Pseudomonadales</taxon>
        <taxon>Pseudomonadaceae</taxon>
        <taxon>Halopseudomonas</taxon>
    </lineage>
</organism>
<evidence type="ECO:0000256" key="3">
    <source>
        <dbReference type="SAM" id="SignalP"/>
    </source>
</evidence>
<feature type="chain" id="PRO_5046849120" evidence="3">
    <location>
        <begin position="32"/>
        <end position="299"/>
    </location>
</feature>
<accession>A0ABQ1P1D0</accession>
<dbReference type="InterPro" id="IPR001638">
    <property type="entry name" value="Solute-binding_3/MltF_N"/>
</dbReference>
<evidence type="ECO:0000313" key="5">
    <source>
        <dbReference type="EMBL" id="GGC89237.1"/>
    </source>
</evidence>
<dbReference type="PANTHER" id="PTHR35936">
    <property type="entry name" value="MEMBRANE-BOUND LYTIC MUREIN TRANSGLYCOSYLASE F"/>
    <property type="match status" value="1"/>
</dbReference>
<evidence type="ECO:0000259" key="4">
    <source>
        <dbReference type="SMART" id="SM00062"/>
    </source>
</evidence>
<dbReference type="PANTHER" id="PTHR35936:SF35">
    <property type="entry name" value="L-CYSTINE-BINDING PROTEIN TCYJ"/>
    <property type="match status" value="1"/>
</dbReference>
<evidence type="ECO:0000313" key="6">
    <source>
        <dbReference type="Proteomes" id="UP000638188"/>
    </source>
</evidence>
<dbReference type="EMBL" id="BMFF01000001">
    <property type="protein sequence ID" value="GGC89237.1"/>
    <property type="molecule type" value="Genomic_DNA"/>
</dbReference>